<feature type="region of interest" description="Disordered" evidence="7">
    <location>
        <begin position="453"/>
        <end position="472"/>
    </location>
</feature>
<evidence type="ECO:0000313" key="10">
    <source>
        <dbReference type="Proteomes" id="UP001054902"/>
    </source>
</evidence>
<keyword evidence="5" id="KW-0406">Ion transport</keyword>
<dbReference type="GO" id="GO:0016020">
    <property type="term" value="C:membrane"/>
    <property type="evidence" value="ECO:0007669"/>
    <property type="project" value="UniProtKB-SubCell"/>
</dbReference>
<dbReference type="GO" id="GO:0005254">
    <property type="term" value="F:chloride channel activity"/>
    <property type="evidence" value="ECO:0007669"/>
    <property type="project" value="InterPro"/>
</dbReference>
<dbReference type="Pfam" id="PF25539">
    <property type="entry name" value="Bestrophin_2"/>
    <property type="match status" value="1"/>
</dbReference>
<keyword evidence="4 8" id="KW-1133">Transmembrane helix</keyword>
<dbReference type="Proteomes" id="UP001054902">
    <property type="component" value="Unassembled WGS sequence"/>
</dbReference>
<comment type="caution">
    <text evidence="9">The sequence shown here is derived from an EMBL/GenBank/DDBJ whole genome shotgun (WGS) entry which is preliminary data.</text>
</comment>
<dbReference type="PANTHER" id="PTHR33281">
    <property type="entry name" value="UPF0187 PROTEIN YNEE"/>
    <property type="match status" value="1"/>
</dbReference>
<evidence type="ECO:0000256" key="1">
    <source>
        <dbReference type="ARBA" id="ARBA00004141"/>
    </source>
</evidence>
<feature type="transmembrane region" description="Helical" evidence="8">
    <location>
        <begin position="267"/>
        <end position="287"/>
    </location>
</feature>
<evidence type="ECO:0000256" key="2">
    <source>
        <dbReference type="ARBA" id="ARBA00022448"/>
    </source>
</evidence>
<evidence type="ECO:0000256" key="5">
    <source>
        <dbReference type="ARBA" id="ARBA00023065"/>
    </source>
</evidence>
<comment type="subcellular location">
    <subcellularLocation>
        <location evidence="1">Membrane</location>
        <topology evidence="1">Multi-pass membrane protein</topology>
    </subcellularLocation>
</comment>
<evidence type="ECO:0000256" key="8">
    <source>
        <dbReference type="SAM" id="Phobius"/>
    </source>
</evidence>
<feature type="transmembrane region" description="Helical" evidence="8">
    <location>
        <begin position="237"/>
        <end position="260"/>
    </location>
</feature>
<accession>A0AAD3CVW8</accession>
<dbReference type="InterPro" id="IPR044669">
    <property type="entry name" value="YneE/VCCN1/2-like"/>
</dbReference>
<feature type="region of interest" description="Disordered" evidence="7">
    <location>
        <begin position="406"/>
        <end position="447"/>
    </location>
</feature>
<proteinExistence type="predicted"/>
<protein>
    <submittedName>
        <fullName evidence="9">Uncharacterized protein</fullName>
    </submittedName>
</protein>
<keyword evidence="6 8" id="KW-0472">Membrane</keyword>
<name>A0AAD3CVW8_9STRA</name>
<keyword evidence="3 8" id="KW-0812">Transmembrane</keyword>
<gene>
    <name evidence="9" type="ORF">CTEN210_09678</name>
</gene>
<keyword evidence="2" id="KW-0813">Transport</keyword>
<evidence type="ECO:0000256" key="4">
    <source>
        <dbReference type="ARBA" id="ARBA00022989"/>
    </source>
</evidence>
<dbReference type="AlphaFoldDB" id="A0AAD3CVW8"/>
<evidence type="ECO:0000256" key="7">
    <source>
        <dbReference type="SAM" id="MobiDB-lite"/>
    </source>
</evidence>
<feature type="region of interest" description="Disordered" evidence="7">
    <location>
        <begin position="481"/>
        <end position="537"/>
    </location>
</feature>
<keyword evidence="10" id="KW-1185">Reference proteome</keyword>
<evidence type="ECO:0000256" key="3">
    <source>
        <dbReference type="ARBA" id="ARBA00022692"/>
    </source>
</evidence>
<feature type="compositionally biased region" description="Basic and acidic residues" evidence="7">
    <location>
        <begin position="518"/>
        <end position="533"/>
    </location>
</feature>
<evidence type="ECO:0000256" key="6">
    <source>
        <dbReference type="ARBA" id="ARBA00023136"/>
    </source>
</evidence>
<organism evidence="9 10">
    <name type="scientific">Chaetoceros tenuissimus</name>
    <dbReference type="NCBI Taxonomy" id="426638"/>
    <lineage>
        <taxon>Eukaryota</taxon>
        <taxon>Sar</taxon>
        <taxon>Stramenopiles</taxon>
        <taxon>Ochrophyta</taxon>
        <taxon>Bacillariophyta</taxon>
        <taxon>Coscinodiscophyceae</taxon>
        <taxon>Chaetocerotophycidae</taxon>
        <taxon>Chaetocerotales</taxon>
        <taxon>Chaetocerotaceae</taxon>
        <taxon>Chaetoceros</taxon>
    </lineage>
</organism>
<evidence type="ECO:0000313" key="9">
    <source>
        <dbReference type="EMBL" id="GFH53202.1"/>
    </source>
</evidence>
<sequence length="585" mass="66429">MFCFQDNATKVKLGCTVSPDYNSASNLEVLFRLNASIWRRVLPWCIANTLIAAAIQYNEFHFGNLFSTTDKGHAFMSLSVSYLLVTRVNQTLNRYMTQRTQMGTTMRCAKEIVVHATTYSRSRQEECDKKWRKSIAKRTISLMKCIVAVMRYPTSKQHIWELDDLEEEEQLAMNLVCGESDERSPLVLVLFLRTIILSHIHKLSKPLEVQHELQLMQYTTDLMAGYSQVMKFMTTPYPFPLVQMTRTILFFYIFTLPCALNADIKEAIPYLLTVFMITYGFIGLELICIELEDPFGNDPNDFDVKAMASMLYKDIALFIKDADGEEAEKEIEIFTNTKLNKVIKSTVKNHGKQFSRVPEWIVSQSGPIFGDSMRDSGIVMNGASPSKFPIDDTVKSLRNLNEGVDYASDLSDEDDDGAKITSSVRSRPPRPPPMHQRSITLDEKESTILKTVRNRNRQDDSEHSGNSNNVNQVLSNLTEESEVIEEWHPGRETPPPPPPQSEEVLDHDLSVTSSPGGDNKDDLLSIGSDEAHDLGPSLLGEDILDNIPEDLSLAVSEGEKKRRLFKKFKNIKRMISPRSRDRKSM</sequence>
<dbReference type="PANTHER" id="PTHR33281:SF20">
    <property type="match status" value="1"/>
</dbReference>
<dbReference type="EMBL" id="BLLK01000046">
    <property type="protein sequence ID" value="GFH53202.1"/>
    <property type="molecule type" value="Genomic_DNA"/>
</dbReference>
<reference evidence="9 10" key="1">
    <citation type="journal article" date="2021" name="Sci. Rep.">
        <title>The genome of the diatom Chaetoceros tenuissimus carries an ancient integrated fragment of an extant virus.</title>
        <authorList>
            <person name="Hongo Y."/>
            <person name="Kimura K."/>
            <person name="Takaki Y."/>
            <person name="Yoshida Y."/>
            <person name="Baba S."/>
            <person name="Kobayashi G."/>
            <person name="Nagasaki K."/>
            <person name="Hano T."/>
            <person name="Tomaru Y."/>
        </authorList>
    </citation>
    <scope>NUCLEOTIDE SEQUENCE [LARGE SCALE GENOMIC DNA]</scope>
    <source>
        <strain evidence="9 10">NIES-3715</strain>
    </source>
</reference>